<dbReference type="AlphaFoldDB" id="A0AA35NVX8"/>
<dbReference type="EMBL" id="OX395127">
    <property type="protein sequence ID" value="CAI5765759.1"/>
    <property type="molecule type" value="Genomic_DNA"/>
</dbReference>
<evidence type="ECO:0000313" key="3">
    <source>
        <dbReference type="EMBL" id="CAI5765759.1"/>
    </source>
</evidence>
<reference evidence="3" key="1">
    <citation type="submission" date="2022-12" db="EMBL/GenBank/DDBJ databases">
        <authorList>
            <person name="Alioto T."/>
            <person name="Alioto T."/>
            <person name="Gomez Garrido J."/>
        </authorList>
    </citation>
    <scope>NUCLEOTIDE SEQUENCE</scope>
</reference>
<evidence type="ECO:0000256" key="2">
    <source>
        <dbReference type="SAM" id="SignalP"/>
    </source>
</evidence>
<organism evidence="3 4">
    <name type="scientific">Podarcis lilfordi</name>
    <name type="common">Lilford's wall lizard</name>
    <dbReference type="NCBI Taxonomy" id="74358"/>
    <lineage>
        <taxon>Eukaryota</taxon>
        <taxon>Metazoa</taxon>
        <taxon>Chordata</taxon>
        <taxon>Craniata</taxon>
        <taxon>Vertebrata</taxon>
        <taxon>Euteleostomi</taxon>
        <taxon>Lepidosauria</taxon>
        <taxon>Squamata</taxon>
        <taxon>Bifurcata</taxon>
        <taxon>Unidentata</taxon>
        <taxon>Episquamata</taxon>
        <taxon>Laterata</taxon>
        <taxon>Lacertibaenia</taxon>
        <taxon>Lacertidae</taxon>
        <taxon>Podarcis</taxon>
    </lineage>
</organism>
<name>A0AA35NVX8_9SAUR</name>
<feature type="signal peptide" evidence="2">
    <location>
        <begin position="1"/>
        <end position="17"/>
    </location>
</feature>
<evidence type="ECO:0000256" key="1">
    <source>
        <dbReference type="SAM" id="MobiDB-lite"/>
    </source>
</evidence>
<dbReference type="Proteomes" id="UP001178461">
    <property type="component" value="Chromosome 2"/>
</dbReference>
<sequence>MRVVLPLSFVCLEWAFSAQDLAPPAGFCGVVGEAKAKDAEDRELRGRSKSRRALAHSGGGARLSAAFWQRKKPEILALRRRNRERNPRPPDGTGERQASSAEPTAQGGLRNPRALPGSPEASGSPPKLEMCRIQKTPAKLSLPASPAPNRTPCFPSPRCRKVSALRVGSSAYTKAAAATTSVLGSAANWFNREPERPLHRIYLLRGQPFVYKGSSGKKNR</sequence>
<proteinExistence type="predicted"/>
<gene>
    <name evidence="3" type="ORF">PODLI_1B033045</name>
</gene>
<keyword evidence="4" id="KW-1185">Reference proteome</keyword>
<accession>A0AA35NVX8</accession>
<protein>
    <submittedName>
        <fullName evidence="3">Uncharacterized protein</fullName>
    </submittedName>
</protein>
<evidence type="ECO:0000313" key="4">
    <source>
        <dbReference type="Proteomes" id="UP001178461"/>
    </source>
</evidence>
<keyword evidence="2" id="KW-0732">Signal</keyword>
<feature type="chain" id="PRO_5041265162" evidence="2">
    <location>
        <begin position="18"/>
        <end position="220"/>
    </location>
</feature>
<feature type="region of interest" description="Disordered" evidence="1">
    <location>
        <begin position="76"/>
        <end position="128"/>
    </location>
</feature>